<dbReference type="Proteomes" id="UP000039021">
    <property type="component" value="Unassembled WGS sequence"/>
</dbReference>
<dbReference type="EMBL" id="CSBK01003716">
    <property type="protein sequence ID" value="CPB17269.1"/>
    <property type="molecule type" value="Genomic_DNA"/>
</dbReference>
<reference evidence="3" key="1">
    <citation type="submission" date="2015-03" db="EMBL/GenBank/DDBJ databases">
        <authorList>
            <consortium name="Pathogen Informatics"/>
        </authorList>
    </citation>
    <scope>NUCLEOTIDE SEQUENCE [LARGE SCALE GENOMIC DNA]</scope>
    <source>
        <strain evidence="3">N09902308</strain>
    </source>
</reference>
<proteinExistence type="predicted"/>
<comment type="caution">
    <text evidence="2">The sequence shown here is derived from an EMBL/GenBank/DDBJ whole genome shotgun (WGS) entry which is preliminary data.</text>
</comment>
<protein>
    <submittedName>
        <fullName evidence="2">Uncharacterized protein</fullName>
    </submittedName>
</protein>
<organism evidence="2 3">
    <name type="scientific">Mycobacterium tuberculosis</name>
    <dbReference type="NCBI Taxonomy" id="1773"/>
    <lineage>
        <taxon>Bacteria</taxon>
        <taxon>Bacillati</taxon>
        <taxon>Actinomycetota</taxon>
        <taxon>Actinomycetes</taxon>
        <taxon>Mycobacteriales</taxon>
        <taxon>Mycobacteriaceae</taxon>
        <taxon>Mycobacterium</taxon>
        <taxon>Mycobacterium tuberculosis complex</taxon>
    </lineage>
</organism>
<dbReference type="AlphaFoldDB" id="A0A916LGY2"/>
<evidence type="ECO:0000256" key="1">
    <source>
        <dbReference type="SAM" id="MobiDB-lite"/>
    </source>
</evidence>
<sequence>MISSPEAGSTPTTRGSDSSLSASSRVTVCRSMLRSNEPVRGLGPAAFWRFLTP</sequence>
<evidence type="ECO:0000313" key="3">
    <source>
        <dbReference type="Proteomes" id="UP000039021"/>
    </source>
</evidence>
<gene>
    <name evidence="2" type="ORF">ERS007739_05104</name>
</gene>
<accession>A0A916LGY2</accession>
<name>A0A916LGY2_MYCTX</name>
<evidence type="ECO:0000313" key="2">
    <source>
        <dbReference type="EMBL" id="CPB17269.1"/>
    </source>
</evidence>
<feature type="region of interest" description="Disordered" evidence="1">
    <location>
        <begin position="1"/>
        <end position="24"/>
    </location>
</feature>
<feature type="compositionally biased region" description="Polar residues" evidence="1">
    <location>
        <begin position="1"/>
        <end position="15"/>
    </location>
</feature>